<gene>
    <name evidence="2" type="ORF">Cgig2_007982</name>
</gene>
<proteinExistence type="predicted"/>
<evidence type="ECO:0000313" key="2">
    <source>
        <dbReference type="EMBL" id="KAJ8426514.1"/>
    </source>
</evidence>
<feature type="compositionally biased region" description="Basic and acidic residues" evidence="1">
    <location>
        <begin position="89"/>
        <end position="98"/>
    </location>
</feature>
<sequence length="189" mass="21469">MGTETIRGKREKEEDINGEDASSPASKRQKLDEEEEEEEDAEAASPKMHAFENPLLPLASYDEDDEEEEERRRDAIRRRAQERINGGRADSDDRKNQLEDDEDDEDDEDSYGQGFTHGKRTRMIEVRRDCPYLDTVNRQVVGLTGVASRPTNLDRKTLLKFVWIGSSGAKCLYEGTGVAFVLELGLMIV</sequence>
<feature type="compositionally biased region" description="Basic and acidic residues" evidence="1">
    <location>
        <begin position="1"/>
        <end position="15"/>
    </location>
</feature>
<accession>A0A9Q1JKE1</accession>
<evidence type="ECO:0000256" key="1">
    <source>
        <dbReference type="SAM" id="MobiDB-lite"/>
    </source>
</evidence>
<dbReference type="Proteomes" id="UP001153076">
    <property type="component" value="Unassembled WGS sequence"/>
</dbReference>
<keyword evidence="3" id="KW-1185">Reference proteome</keyword>
<feature type="compositionally biased region" description="Acidic residues" evidence="1">
    <location>
        <begin position="99"/>
        <end position="110"/>
    </location>
</feature>
<reference evidence="2" key="1">
    <citation type="submission" date="2022-04" db="EMBL/GenBank/DDBJ databases">
        <title>Carnegiea gigantea Genome sequencing and assembly v2.</title>
        <authorList>
            <person name="Copetti D."/>
            <person name="Sanderson M.J."/>
            <person name="Burquez A."/>
            <person name="Wojciechowski M.F."/>
        </authorList>
    </citation>
    <scope>NUCLEOTIDE SEQUENCE</scope>
    <source>
        <strain evidence="2">SGP5-SGP5p</strain>
        <tissue evidence="2">Aerial part</tissue>
    </source>
</reference>
<dbReference type="EMBL" id="JAKOGI010001277">
    <property type="protein sequence ID" value="KAJ8426514.1"/>
    <property type="molecule type" value="Genomic_DNA"/>
</dbReference>
<feature type="region of interest" description="Disordered" evidence="1">
    <location>
        <begin position="1"/>
        <end position="116"/>
    </location>
</feature>
<dbReference type="OrthoDB" id="1752050at2759"/>
<dbReference type="AlphaFoldDB" id="A0A9Q1JKE1"/>
<name>A0A9Q1JKE1_9CARY</name>
<feature type="compositionally biased region" description="Basic and acidic residues" evidence="1">
    <location>
        <begin position="70"/>
        <end position="82"/>
    </location>
</feature>
<organism evidence="2 3">
    <name type="scientific">Carnegiea gigantea</name>
    <dbReference type="NCBI Taxonomy" id="171969"/>
    <lineage>
        <taxon>Eukaryota</taxon>
        <taxon>Viridiplantae</taxon>
        <taxon>Streptophyta</taxon>
        <taxon>Embryophyta</taxon>
        <taxon>Tracheophyta</taxon>
        <taxon>Spermatophyta</taxon>
        <taxon>Magnoliopsida</taxon>
        <taxon>eudicotyledons</taxon>
        <taxon>Gunneridae</taxon>
        <taxon>Pentapetalae</taxon>
        <taxon>Caryophyllales</taxon>
        <taxon>Cactineae</taxon>
        <taxon>Cactaceae</taxon>
        <taxon>Cactoideae</taxon>
        <taxon>Echinocereeae</taxon>
        <taxon>Carnegiea</taxon>
    </lineage>
</organism>
<protein>
    <submittedName>
        <fullName evidence="2">Uncharacterized protein</fullName>
    </submittedName>
</protein>
<evidence type="ECO:0000313" key="3">
    <source>
        <dbReference type="Proteomes" id="UP001153076"/>
    </source>
</evidence>
<comment type="caution">
    <text evidence="2">The sequence shown here is derived from an EMBL/GenBank/DDBJ whole genome shotgun (WGS) entry which is preliminary data.</text>
</comment>
<feature type="compositionally biased region" description="Acidic residues" evidence="1">
    <location>
        <begin position="32"/>
        <end position="42"/>
    </location>
</feature>